<comment type="caution">
    <text evidence="2">The sequence shown here is derived from an EMBL/GenBank/DDBJ whole genome shotgun (WGS) entry which is preliminary data.</text>
</comment>
<organism evidence="2 3">
    <name type="scientific">Neptunicoccus cionae</name>
    <dbReference type="NCBI Taxonomy" id="2035344"/>
    <lineage>
        <taxon>Bacteria</taxon>
        <taxon>Pseudomonadati</taxon>
        <taxon>Pseudomonadota</taxon>
        <taxon>Alphaproteobacteria</taxon>
        <taxon>Rhodobacterales</taxon>
        <taxon>Paracoccaceae</taxon>
        <taxon>Neptunicoccus</taxon>
    </lineage>
</organism>
<evidence type="ECO:0000313" key="3">
    <source>
        <dbReference type="Proteomes" id="UP000628017"/>
    </source>
</evidence>
<keyword evidence="3" id="KW-1185">Reference proteome</keyword>
<proteinExistence type="predicted"/>
<dbReference type="SUPFAM" id="SSF56529">
    <property type="entry name" value="FAH"/>
    <property type="match status" value="1"/>
</dbReference>
<dbReference type="PANTHER" id="PTHR43211:SF1">
    <property type="entry name" value="BLL6422 PROTEIN"/>
    <property type="match status" value="1"/>
</dbReference>
<dbReference type="InterPro" id="IPR036663">
    <property type="entry name" value="Fumarylacetoacetase_C_sf"/>
</dbReference>
<evidence type="ECO:0000259" key="1">
    <source>
        <dbReference type="Pfam" id="PF01557"/>
    </source>
</evidence>
<evidence type="ECO:0000313" key="2">
    <source>
        <dbReference type="EMBL" id="GGA21008.1"/>
    </source>
</evidence>
<dbReference type="Gene3D" id="3.90.850.10">
    <property type="entry name" value="Fumarylacetoacetase-like, C-terminal domain"/>
    <property type="match status" value="1"/>
</dbReference>
<dbReference type="PANTHER" id="PTHR43211">
    <property type="entry name" value="FUMARYLACETOACETATE HYDROLASE"/>
    <property type="match status" value="1"/>
</dbReference>
<dbReference type="InterPro" id="IPR011234">
    <property type="entry name" value="Fumarylacetoacetase-like_C"/>
</dbReference>
<gene>
    <name evidence="2" type="ORF">GCM10011498_22100</name>
</gene>
<accession>A0A916QYK6</accession>
<dbReference type="EMBL" id="BMKA01000003">
    <property type="protein sequence ID" value="GGA21008.1"/>
    <property type="molecule type" value="Genomic_DNA"/>
</dbReference>
<dbReference type="Proteomes" id="UP000628017">
    <property type="component" value="Unassembled WGS sequence"/>
</dbReference>
<dbReference type="AlphaFoldDB" id="A0A916QYK6"/>
<name>A0A916QYK6_9RHOB</name>
<feature type="domain" description="Fumarylacetoacetase-like C-terminal" evidence="1">
    <location>
        <begin position="98"/>
        <end position="306"/>
    </location>
</feature>
<reference evidence="2" key="1">
    <citation type="journal article" date="2014" name="Int. J. Syst. Evol. Microbiol.">
        <title>Complete genome sequence of Corynebacterium casei LMG S-19264T (=DSM 44701T), isolated from a smear-ripened cheese.</title>
        <authorList>
            <consortium name="US DOE Joint Genome Institute (JGI-PGF)"/>
            <person name="Walter F."/>
            <person name="Albersmeier A."/>
            <person name="Kalinowski J."/>
            <person name="Ruckert C."/>
        </authorList>
    </citation>
    <scope>NUCLEOTIDE SEQUENCE</scope>
    <source>
        <strain evidence="2">CGMCC 1.15880</strain>
    </source>
</reference>
<dbReference type="Pfam" id="PF01557">
    <property type="entry name" value="FAA_hydrolase"/>
    <property type="match status" value="1"/>
</dbReference>
<dbReference type="GO" id="GO:0003824">
    <property type="term" value="F:catalytic activity"/>
    <property type="evidence" value="ECO:0007669"/>
    <property type="project" value="InterPro"/>
</dbReference>
<protein>
    <recommendedName>
        <fullName evidence="1">Fumarylacetoacetase-like C-terminal domain-containing protein</fullName>
    </recommendedName>
</protein>
<reference evidence="2" key="2">
    <citation type="submission" date="2020-09" db="EMBL/GenBank/DDBJ databases">
        <authorList>
            <person name="Sun Q."/>
            <person name="Zhou Y."/>
        </authorList>
    </citation>
    <scope>NUCLEOTIDE SEQUENCE</scope>
    <source>
        <strain evidence="2">CGMCC 1.15880</strain>
    </source>
</reference>
<dbReference type="RefSeq" id="WP_188674949.1">
    <property type="nucleotide sequence ID" value="NZ_BMKA01000003.1"/>
</dbReference>
<sequence length="309" mass="33494">MRLATVNHNNRATLVAALPDDQLLDLRSAAQQAGLDADDFLSMQSLIDAAEQGLSTARTLVANPPQTATIPLADVSFLPPIMPVQYRDCLVFEDHLTNCFRVMEEATGRNHEVPDVWYQQPIYYKGNRMSFIGHGTDVKWPHYAEHLDIELELAIVVGKTGKDIKAEDGINHIFGYTILNDISARDAQMAEMPGQLGPCKGKDFDTGNILGPFILTADEVPHPVALNMEARVNGERWGGGNSAQMQHDFGAILAHISASETVYAGEVIGSGTVGTGCGLELGKRLSDGDSFELEIEKIGILANRIVKGA</sequence>